<evidence type="ECO:0000256" key="3">
    <source>
        <dbReference type="ARBA" id="ARBA00023274"/>
    </source>
</evidence>
<dbReference type="GO" id="GO:0006412">
    <property type="term" value="P:translation"/>
    <property type="evidence" value="ECO:0007669"/>
    <property type="project" value="UniProtKB-UniRule"/>
</dbReference>
<dbReference type="NCBIfam" id="TIGR01071">
    <property type="entry name" value="rplO_bact"/>
    <property type="match status" value="1"/>
</dbReference>
<dbReference type="AlphaFoldDB" id="A0A1V0HK69"/>
<dbReference type="EMBL" id="CP012839">
    <property type="protein sequence ID" value="ARC53224.1"/>
    <property type="molecule type" value="Genomic_DNA"/>
</dbReference>
<sequence>MYLNTLLPKKNSIFKKKRVGRGVGSGLGKTAGRGHKGQNSRSGHNIPRGFEGGQTPFCKRLPKFGFFSRKMRRSRTIRLSDLYDIEGNIVSIERLKKLRVISGKIRSIKVIYNDEKIKKKLFFHRNVRLTKGVKRIVQSFDDEVPRS</sequence>
<keyword evidence="2 4" id="KW-0689">Ribosomal protein</keyword>
<keyword evidence="3 4" id="KW-0687">Ribonucleoprotein</keyword>
<dbReference type="KEGG" id="rped:AOQ87_00740"/>
<keyword evidence="4" id="KW-0694">RNA-binding</keyword>
<gene>
    <name evidence="4" type="primary">rplO</name>
    <name evidence="6" type="ORF">AOQ87_00740</name>
</gene>
<comment type="similarity">
    <text evidence="1 4">Belongs to the universal ribosomal protein uL15 family.</text>
</comment>
<keyword evidence="4" id="KW-0699">rRNA-binding</keyword>
<dbReference type="STRING" id="428411.AOQ87_00740"/>
<dbReference type="PANTHER" id="PTHR12934">
    <property type="entry name" value="50S RIBOSOMAL PROTEIN L15"/>
    <property type="match status" value="1"/>
</dbReference>
<dbReference type="InterPro" id="IPR030878">
    <property type="entry name" value="Ribosomal_uL15"/>
</dbReference>
<evidence type="ECO:0000256" key="1">
    <source>
        <dbReference type="ARBA" id="ARBA00007320"/>
    </source>
</evidence>
<dbReference type="GO" id="GO:0003735">
    <property type="term" value="F:structural constituent of ribosome"/>
    <property type="evidence" value="ECO:0007669"/>
    <property type="project" value="InterPro"/>
</dbReference>
<dbReference type="InterPro" id="IPR005749">
    <property type="entry name" value="Ribosomal_uL15_bac-type"/>
</dbReference>
<comment type="function">
    <text evidence="4">Binds to the 23S rRNA.</text>
</comment>
<evidence type="ECO:0000313" key="6">
    <source>
        <dbReference type="EMBL" id="ARC53224.1"/>
    </source>
</evidence>
<dbReference type="InterPro" id="IPR036227">
    <property type="entry name" value="Ribosomal_uL15/eL18_sf"/>
</dbReference>
<dbReference type="RefSeq" id="WP_080626483.1">
    <property type="nucleotide sequence ID" value="NZ_CP012839.1"/>
</dbReference>
<evidence type="ECO:0000256" key="2">
    <source>
        <dbReference type="ARBA" id="ARBA00022980"/>
    </source>
</evidence>
<dbReference type="HAMAP" id="MF_01341">
    <property type="entry name" value="Ribosomal_uL15"/>
    <property type="match status" value="1"/>
</dbReference>
<evidence type="ECO:0000256" key="4">
    <source>
        <dbReference type="HAMAP-Rule" id="MF_01341"/>
    </source>
</evidence>
<reference evidence="6 7" key="1">
    <citation type="submission" date="2015-10" db="EMBL/GenBank/DDBJ databases">
        <title>Survey of human and primate louse endosymbionts.</title>
        <authorList>
            <person name="Boyd B.M."/>
        </authorList>
    </citation>
    <scope>NUCLEOTIDE SEQUENCE [LARGE SCALE GENOMIC DNA]</scope>
    <source>
        <strain evidence="6 7">PTSK</strain>
    </source>
</reference>
<accession>A0A1V0HK69</accession>
<name>A0A1V0HK69_9ENTR</name>
<organism evidence="6 7">
    <name type="scientific">Candidatus Riesia pediculischaeffi</name>
    <dbReference type="NCBI Taxonomy" id="428411"/>
    <lineage>
        <taxon>Bacteria</taxon>
        <taxon>Pseudomonadati</taxon>
        <taxon>Pseudomonadota</taxon>
        <taxon>Gammaproteobacteria</taxon>
        <taxon>Enterobacterales</taxon>
        <taxon>Enterobacteriaceae</taxon>
        <taxon>Candidatus Riesia</taxon>
    </lineage>
</organism>
<keyword evidence="7" id="KW-1185">Reference proteome</keyword>
<proteinExistence type="inferred from homology"/>
<dbReference type="GO" id="GO:0019843">
    <property type="term" value="F:rRNA binding"/>
    <property type="evidence" value="ECO:0007669"/>
    <property type="project" value="UniProtKB-UniRule"/>
</dbReference>
<protein>
    <recommendedName>
        <fullName evidence="4">Large ribosomal subunit protein uL15</fullName>
    </recommendedName>
</protein>
<feature type="region of interest" description="Disordered" evidence="5">
    <location>
        <begin position="24"/>
        <end position="52"/>
    </location>
</feature>
<dbReference type="GO" id="GO:0022625">
    <property type="term" value="C:cytosolic large ribosomal subunit"/>
    <property type="evidence" value="ECO:0007669"/>
    <property type="project" value="TreeGrafter"/>
</dbReference>
<dbReference type="SUPFAM" id="SSF52080">
    <property type="entry name" value="Ribosomal proteins L15p and L18e"/>
    <property type="match status" value="1"/>
</dbReference>
<dbReference type="PANTHER" id="PTHR12934:SF11">
    <property type="entry name" value="LARGE RIBOSOMAL SUBUNIT PROTEIN UL15M"/>
    <property type="match status" value="1"/>
</dbReference>
<evidence type="ECO:0000256" key="5">
    <source>
        <dbReference type="SAM" id="MobiDB-lite"/>
    </source>
</evidence>
<evidence type="ECO:0000313" key="7">
    <source>
        <dbReference type="Proteomes" id="UP000242793"/>
    </source>
</evidence>
<dbReference type="Proteomes" id="UP000242793">
    <property type="component" value="Chromosome"/>
</dbReference>
<comment type="subunit">
    <text evidence="4">Part of the 50S ribosomal subunit.</text>
</comment>